<reference evidence="1 2" key="1">
    <citation type="submission" date="2017-06" db="EMBL/GenBank/DDBJ databases">
        <title>Celeribacter sp. TSPH2 complete genome sequence.</title>
        <authorList>
            <person name="Woo J.-H."/>
            <person name="Kim H.-S."/>
        </authorList>
    </citation>
    <scope>NUCLEOTIDE SEQUENCE [LARGE SCALE GENOMIC DNA]</scope>
    <source>
        <strain evidence="1 2">TSPH2</strain>
    </source>
</reference>
<evidence type="ECO:0000313" key="2">
    <source>
        <dbReference type="Proteomes" id="UP000217935"/>
    </source>
</evidence>
<name>A0A291G7Z7_9RHOB</name>
<dbReference type="EMBL" id="CP022196">
    <property type="protein sequence ID" value="ATG46150.1"/>
    <property type="molecule type" value="Genomic_DNA"/>
</dbReference>
<protein>
    <submittedName>
        <fullName evidence="1">Uncharacterized protein</fullName>
    </submittedName>
</protein>
<dbReference type="OrthoDB" id="7849162at2"/>
<accession>A0A291G7Z7</accession>
<evidence type="ECO:0000313" key="1">
    <source>
        <dbReference type="EMBL" id="ATG46150.1"/>
    </source>
</evidence>
<keyword evidence="2" id="KW-1185">Reference proteome</keyword>
<proteinExistence type="predicted"/>
<sequence length="64" mass="7127">MAQHQPGLCRNVSPLEEDELARRLGTDCDRLMIGTIDGQNIASRKTAVRSGRRTVLDYVFQGLP</sequence>
<dbReference type="Proteomes" id="UP000217935">
    <property type="component" value="Chromosome"/>
</dbReference>
<gene>
    <name evidence="1" type="ORF">CEW89_00315</name>
</gene>
<dbReference type="RefSeq" id="WP_096804479.1">
    <property type="nucleotide sequence ID" value="NZ_CP022196.1"/>
</dbReference>
<organism evidence="1 2">
    <name type="scientific">Celeribacter ethanolicus</name>
    <dbReference type="NCBI Taxonomy" id="1758178"/>
    <lineage>
        <taxon>Bacteria</taxon>
        <taxon>Pseudomonadati</taxon>
        <taxon>Pseudomonadota</taxon>
        <taxon>Alphaproteobacteria</taxon>
        <taxon>Rhodobacterales</taxon>
        <taxon>Roseobacteraceae</taxon>
        <taxon>Celeribacter</taxon>
    </lineage>
</organism>
<dbReference type="KEGG" id="ceh:CEW89_00315"/>
<dbReference type="AlphaFoldDB" id="A0A291G7Z7"/>